<dbReference type="EMBL" id="SDHZ01000005">
    <property type="protein sequence ID" value="RXK80827.1"/>
    <property type="molecule type" value="Genomic_DNA"/>
</dbReference>
<accession>A0A4Q1CZJ3</accession>
<protein>
    <submittedName>
        <fullName evidence="3">Tail fiber domain-containing protein</fullName>
    </submittedName>
</protein>
<keyword evidence="4" id="KW-1185">Reference proteome</keyword>
<comment type="caution">
    <text evidence="3">The sequence shown here is derived from an EMBL/GenBank/DDBJ whole genome shotgun (WGS) entry which is preliminary data.</text>
</comment>
<evidence type="ECO:0000256" key="1">
    <source>
        <dbReference type="SAM" id="Coils"/>
    </source>
</evidence>
<dbReference type="Proteomes" id="UP000290545">
    <property type="component" value="Unassembled WGS sequence"/>
</dbReference>
<feature type="domain" description="Peptidase S74" evidence="2">
    <location>
        <begin position="538"/>
        <end position="638"/>
    </location>
</feature>
<reference evidence="3 4" key="1">
    <citation type="submission" date="2019-01" db="EMBL/GenBank/DDBJ databases">
        <title>Filimonas sp. strain TTM-71.</title>
        <authorList>
            <person name="Chen W.-M."/>
        </authorList>
    </citation>
    <scope>NUCLEOTIDE SEQUENCE [LARGE SCALE GENOMIC DNA]</scope>
    <source>
        <strain evidence="3 4">TTM-71</strain>
    </source>
</reference>
<organism evidence="3 4">
    <name type="scientific">Filimonas effusa</name>
    <dbReference type="NCBI Taxonomy" id="2508721"/>
    <lineage>
        <taxon>Bacteria</taxon>
        <taxon>Pseudomonadati</taxon>
        <taxon>Bacteroidota</taxon>
        <taxon>Chitinophagia</taxon>
        <taxon>Chitinophagales</taxon>
        <taxon>Chitinophagaceae</taxon>
        <taxon>Filimonas</taxon>
    </lineage>
</organism>
<evidence type="ECO:0000313" key="4">
    <source>
        <dbReference type="Proteomes" id="UP000290545"/>
    </source>
</evidence>
<evidence type="ECO:0000259" key="2">
    <source>
        <dbReference type="PROSITE" id="PS51688"/>
    </source>
</evidence>
<proteinExistence type="predicted"/>
<keyword evidence="1" id="KW-0175">Coiled coil</keyword>
<feature type="coiled-coil region" evidence="1">
    <location>
        <begin position="631"/>
        <end position="658"/>
    </location>
</feature>
<dbReference type="PROSITE" id="PS51688">
    <property type="entry name" value="ICA"/>
    <property type="match status" value="1"/>
</dbReference>
<dbReference type="Pfam" id="PF13884">
    <property type="entry name" value="Peptidase_S74"/>
    <property type="match status" value="1"/>
</dbReference>
<evidence type="ECO:0000313" key="3">
    <source>
        <dbReference type="EMBL" id="RXK80827.1"/>
    </source>
</evidence>
<dbReference type="OrthoDB" id="609366at2"/>
<dbReference type="AlphaFoldDB" id="A0A4Q1CZJ3"/>
<gene>
    <name evidence="3" type="ORF">ESB13_21975</name>
</gene>
<dbReference type="Gene3D" id="1.10.10.10">
    <property type="entry name" value="Winged helix-like DNA-binding domain superfamily/Winged helix DNA-binding domain"/>
    <property type="match status" value="1"/>
</dbReference>
<dbReference type="InterPro" id="IPR036388">
    <property type="entry name" value="WH-like_DNA-bd_sf"/>
</dbReference>
<name>A0A4Q1CZJ3_9BACT</name>
<sequence length="662" mass="70689">MSMIMERTVLKWGLQRLIQAIILLQCLPVVSNGQVKLGNNTTNRDSSAALEIESDKLTLLLPRINDTNTIVSTVKDGSLIYFNNPGYSFAKGLYVRSDAKWNWMLPRSSAWSTAGNSGVNSGSYFLGTLDALPLVFKTNNTTRMIIDTNGYVGLGAGQPKARLHNQGSTILGPQYFGNFPISDMLGTAASTVDVYSVFIIAQTTGFVNIQIPDPTIRTPGRVIYIVNTGSATIYGTSKTNPGMASPMIWGGSSWRQPFDFLANSTFVDYVYTSSRPNPSLGLGYNASPNVTGDMNIALGVECFSDLTTGYSNVGILRSTIGPSYYGNVVIAPNSSLVGNNRIAIGNRALHNNRGTDNIGIGDYTLNKISGSDSYSQNIAIGHRSLNLNVASVGGGSNSALGYLAAGLWDWNGYSPIGNNIVAIGRGAGISRTSPAFTAVGANALANSPAAALAQNESAALGFSAFNTDSSISTNNGSNPVTKSLAIGALAQVTGSNPAIVLGSARTGYLSNVGIGTYNPQYKVHVNGTVYCSAITTTSDRRLKKDIYPVQNALEKIKGVNGVSYRWQTDLAGKLKLYADSSLHLGFIAQDIEKVLPELVHTASDSMHLKTVAYAEVIPVITEAIKQQQPLINELQQKQVVLKVRLRRLQQELDELENRAGVK</sequence>
<dbReference type="InterPro" id="IPR030392">
    <property type="entry name" value="S74_ICA"/>
</dbReference>